<gene>
    <name evidence="3" type="ORF">HLB09_03320</name>
</gene>
<comment type="caution">
    <text evidence="3">The sequence shown here is derived from an EMBL/GenBank/DDBJ whole genome shotgun (WGS) entry which is preliminary data.</text>
</comment>
<dbReference type="Proteomes" id="UP000555552">
    <property type="component" value="Unassembled WGS sequence"/>
</dbReference>
<evidence type="ECO:0000256" key="1">
    <source>
        <dbReference type="SAM" id="MobiDB-lite"/>
    </source>
</evidence>
<proteinExistence type="predicted"/>
<keyword evidence="4" id="KW-1185">Reference proteome</keyword>
<feature type="region of interest" description="Disordered" evidence="1">
    <location>
        <begin position="41"/>
        <end position="64"/>
    </location>
</feature>
<dbReference type="AlphaFoldDB" id="A0A849BGB2"/>
<dbReference type="Gene3D" id="3.20.20.190">
    <property type="entry name" value="Phosphatidylinositol (PI) phosphodiesterase"/>
    <property type="match status" value="1"/>
</dbReference>
<evidence type="ECO:0000259" key="2">
    <source>
        <dbReference type="PROSITE" id="PS51704"/>
    </source>
</evidence>
<dbReference type="InterPro" id="IPR030395">
    <property type="entry name" value="GP_PDE_dom"/>
</dbReference>
<dbReference type="InterPro" id="IPR017946">
    <property type="entry name" value="PLC-like_Pdiesterase_TIM-brl"/>
</dbReference>
<feature type="non-terminal residue" evidence="3">
    <location>
        <position position="1"/>
    </location>
</feature>
<dbReference type="SUPFAM" id="SSF51695">
    <property type="entry name" value="PLC-like phosphodiesterases"/>
    <property type="match status" value="1"/>
</dbReference>
<dbReference type="RefSeq" id="WP_212770482.1">
    <property type="nucleotide sequence ID" value="NZ_JABEMA010000022.1"/>
</dbReference>
<evidence type="ECO:0000313" key="4">
    <source>
        <dbReference type="Proteomes" id="UP000555552"/>
    </source>
</evidence>
<accession>A0A849BGB2</accession>
<dbReference type="GO" id="GO:0008081">
    <property type="term" value="F:phosphoric diester hydrolase activity"/>
    <property type="evidence" value="ECO:0007669"/>
    <property type="project" value="InterPro"/>
</dbReference>
<feature type="compositionally biased region" description="Low complexity" evidence="1">
    <location>
        <begin position="324"/>
        <end position="355"/>
    </location>
</feature>
<feature type="region of interest" description="Disordered" evidence="1">
    <location>
        <begin position="314"/>
        <end position="355"/>
    </location>
</feature>
<name>A0A849BGB2_9ACTN</name>
<organism evidence="3 4">
    <name type="scientific">Pseudokineococcus marinus</name>
    <dbReference type="NCBI Taxonomy" id="351215"/>
    <lineage>
        <taxon>Bacteria</taxon>
        <taxon>Bacillati</taxon>
        <taxon>Actinomycetota</taxon>
        <taxon>Actinomycetes</taxon>
        <taxon>Kineosporiales</taxon>
        <taxon>Kineosporiaceae</taxon>
        <taxon>Pseudokineococcus</taxon>
    </lineage>
</organism>
<dbReference type="PANTHER" id="PTHR46211:SF1">
    <property type="entry name" value="GLYCEROPHOSPHODIESTER PHOSPHODIESTERASE, CYTOPLASMIC"/>
    <property type="match status" value="1"/>
</dbReference>
<dbReference type="Pfam" id="PF03009">
    <property type="entry name" value="GDPD"/>
    <property type="match status" value="1"/>
</dbReference>
<evidence type="ECO:0000313" key="3">
    <source>
        <dbReference type="EMBL" id="NNH22130.1"/>
    </source>
</evidence>
<feature type="domain" description="GP-PDE" evidence="2">
    <location>
        <begin position="50"/>
        <end position="314"/>
    </location>
</feature>
<dbReference type="PROSITE" id="PS51704">
    <property type="entry name" value="GP_PDE"/>
    <property type="match status" value="1"/>
</dbReference>
<reference evidence="3 4" key="1">
    <citation type="submission" date="2020-05" db="EMBL/GenBank/DDBJ databases">
        <title>MicrobeNet Type strains.</title>
        <authorList>
            <person name="Nicholson A.C."/>
        </authorList>
    </citation>
    <scope>NUCLEOTIDE SEQUENCE [LARGE SCALE GENOMIC DNA]</scope>
    <source>
        <strain evidence="3 4">JCM 14547</strain>
    </source>
</reference>
<protein>
    <recommendedName>
        <fullName evidence="2">GP-PDE domain-containing protein</fullName>
    </recommendedName>
</protein>
<dbReference type="EMBL" id="JABEMA010000022">
    <property type="protein sequence ID" value="NNH22130.1"/>
    <property type="molecule type" value="Genomic_DNA"/>
</dbReference>
<dbReference type="PANTHER" id="PTHR46211">
    <property type="entry name" value="GLYCEROPHOSPHORYL DIESTER PHOSPHODIESTERASE"/>
    <property type="match status" value="1"/>
</dbReference>
<dbReference type="GO" id="GO:0006629">
    <property type="term" value="P:lipid metabolic process"/>
    <property type="evidence" value="ECO:0007669"/>
    <property type="project" value="InterPro"/>
</dbReference>
<sequence length="355" mass="35936">HLLGLGLATDAQTCLDVALEHAAAGDDAGALAALDAAEAAESRRAPGAPPAVVAHRGSSSTAPENTLAAFEAARRAGAPWVETDLRRTRDGVAVVLHDPRLERTTDGAGDLAGLTAAEVAALDAGSWFAPGFGGARVPLLDELLDWAAAHDEPHLLLELKGSWAPAEVAPVVAAVRARGLAERVVLQSFDAGTVAACAHAAPDLALGLLLREGGGVPLLEAGAGTQDGPGHGETGGPPRVSEEVRRLVAEHRLSAVNPGARLVVGSPEVVGALHDLGVAVWVWTVDDAARWAQLEEAGADGVITNRPDRMLGWVEGRRSPVPAPRRGGTTTAADAGPAPADAGPAPDDGTTLAAP</sequence>